<keyword evidence="9" id="KW-1185">Reference proteome</keyword>
<feature type="compositionally biased region" description="Low complexity" evidence="7">
    <location>
        <begin position="56"/>
        <end position="65"/>
    </location>
</feature>
<keyword evidence="5" id="KW-0998">Cell outer membrane</keyword>
<keyword evidence="3" id="KW-0472">Membrane</keyword>
<evidence type="ECO:0000256" key="4">
    <source>
        <dbReference type="ARBA" id="ARBA00023139"/>
    </source>
</evidence>
<dbReference type="Proteomes" id="UP000010164">
    <property type="component" value="Unassembled WGS sequence"/>
</dbReference>
<dbReference type="AlphaFoldDB" id="L0WF55"/>
<feature type="compositionally biased region" description="Basic and acidic residues" evidence="7">
    <location>
        <begin position="44"/>
        <end position="55"/>
    </location>
</feature>
<dbReference type="RefSeq" id="WP_008927959.1">
    <property type="nucleotide sequence ID" value="NZ_AMRJ01000003.1"/>
</dbReference>
<dbReference type="EMBL" id="AMRJ01000003">
    <property type="protein sequence ID" value="EKF75463.1"/>
    <property type="molecule type" value="Genomic_DNA"/>
</dbReference>
<proteinExistence type="predicted"/>
<evidence type="ECO:0000256" key="1">
    <source>
        <dbReference type="ARBA" id="ARBA00004459"/>
    </source>
</evidence>
<dbReference type="PROSITE" id="PS51257">
    <property type="entry name" value="PROKAR_LIPOPROTEIN"/>
    <property type="match status" value="1"/>
</dbReference>
<gene>
    <name evidence="8" type="ORF">A11A3_03864</name>
</gene>
<keyword evidence="4" id="KW-0564">Palmitate</keyword>
<keyword evidence="2" id="KW-0732">Signal</keyword>
<dbReference type="STRING" id="1177179.A11A3_03864"/>
<reference evidence="8 9" key="1">
    <citation type="journal article" date="2012" name="J. Bacteriol.">
        <title>Genome Sequence of the Alkane-Degrading Bacterium Alcanivorax hongdengensis Type Strain A-11-3.</title>
        <authorList>
            <person name="Lai Q."/>
            <person name="Shao Z."/>
        </authorList>
    </citation>
    <scope>NUCLEOTIDE SEQUENCE [LARGE SCALE GENOMIC DNA]</scope>
    <source>
        <strain evidence="8 9">A-11-3</strain>
    </source>
</reference>
<feature type="region of interest" description="Disordered" evidence="7">
    <location>
        <begin position="27"/>
        <end position="65"/>
    </location>
</feature>
<name>L0WF55_9GAMM</name>
<evidence type="ECO:0008006" key="10">
    <source>
        <dbReference type="Google" id="ProtNLM"/>
    </source>
</evidence>
<feature type="compositionally biased region" description="Low complexity" evidence="7">
    <location>
        <begin position="27"/>
        <end position="42"/>
    </location>
</feature>
<evidence type="ECO:0000256" key="5">
    <source>
        <dbReference type="ARBA" id="ARBA00023237"/>
    </source>
</evidence>
<evidence type="ECO:0000313" key="8">
    <source>
        <dbReference type="EMBL" id="EKF75463.1"/>
    </source>
</evidence>
<organism evidence="8 9">
    <name type="scientific">Alcanivorax hongdengensis A-11-3</name>
    <dbReference type="NCBI Taxonomy" id="1177179"/>
    <lineage>
        <taxon>Bacteria</taxon>
        <taxon>Pseudomonadati</taxon>
        <taxon>Pseudomonadota</taxon>
        <taxon>Gammaproteobacteria</taxon>
        <taxon>Oceanospirillales</taxon>
        <taxon>Alcanivoracaceae</taxon>
        <taxon>Alcanivorax</taxon>
    </lineage>
</organism>
<sequence>MRALIPLLLLGLLSACGQKGSLYFAPQPAKQAAPAADTTPDTNSSEKNEQDKNQEQPDAQAAEQD</sequence>
<dbReference type="NCBIfam" id="NF047847">
    <property type="entry name" value="SS_mature_LptM"/>
    <property type="match status" value="1"/>
</dbReference>
<dbReference type="PATRIC" id="fig|1177179.3.peg.771"/>
<protein>
    <recommendedName>
        <fullName evidence="10">Lipoprotein</fullName>
    </recommendedName>
</protein>
<comment type="caution">
    <text evidence="8">The sequence shown here is derived from an EMBL/GenBank/DDBJ whole genome shotgun (WGS) entry which is preliminary data.</text>
</comment>
<comment type="subcellular location">
    <subcellularLocation>
        <location evidence="1">Cell outer membrane</location>
        <topology evidence="1">Lipid-anchor</topology>
    </subcellularLocation>
</comment>
<accession>L0WF55</accession>
<evidence type="ECO:0000256" key="2">
    <source>
        <dbReference type="ARBA" id="ARBA00022729"/>
    </source>
</evidence>
<evidence type="ECO:0000313" key="9">
    <source>
        <dbReference type="Proteomes" id="UP000010164"/>
    </source>
</evidence>
<keyword evidence="6" id="KW-0449">Lipoprotein</keyword>
<evidence type="ECO:0000256" key="6">
    <source>
        <dbReference type="ARBA" id="ARBA00023288"/>
    </source>
</evidence>
<dbReference type="InterPro" id="IPR032831">
    <property type="entry name" value="LptM_cons"/>
</dbReference>
<evidence type="ECO:0000256" key="3">
    <source>
        <dbReference type="ARBA" id="ARBA00023136"/>
    </source>
</evidence>
<evidence type="ECO:0000256" key="7">
    <source>
        <dbReference type="SAM" id="MobiDB-lite"/>
    </source>
</evidence>